<keyword evidence="4" id="KW-1185">Reference proteome</keyword>
<dbReference type="InterPro" id="IPR027954">
    <property type="entry name" value="Transcobalamin-like_C"/>
</dbReference>
<evidence type="ECO:0000313" key="4">
    <source>
        <dbReference type="Proteomes" id="UP001597267"/>
    </source>
</evidence>
<comment type="caution">
    <text evidence="3">The sequence shown here is derived from an EMBL/GenBank/DDBJ whole genome shotgun (WGS) entry which is preliminary data.</text>
</comment>
<feature type="chain" id="PRO_5046558484" evidence="1">
    <location>
        <begin position="23"/>
        <end position="129"/>
    </location>
</feature>
<dbReference type="EMBL" id="JBHTOP010000026">
    <property type="protein sequence ID" value="MFD1672594.1"/>
    <property type="molecule type" value="Genomic_DNA"/>
</dbReference>
<gene>
    <name evidence="3" type="ORF">ACFQ5M_10820</name>
</gene>
<dbReference type="RefSeq" id="WP_125711858.1">
    <property type="nucleotide sequence ID" value="NZ_JBHTOP010000026.1"/>
</dbReference>
<dbReference type="Proteomes" id="UP001597267">
    <property type="component" value="Unassembled WGS sequence"/>
</dbReference>
<feature type="domain" description="Transcobalamin-like C-terminal" evidence="2">
    <location>
        <begin position="62"/>
        <end position="127"/>
    </location>
</feature>
<protein>
    <submittedName>
        <fullName evidence="3">DUF4430 domain-containing protein</fullName>
    </submittedName>
</protein>
<evidence type="ECO:0000259" key="2">
    <source>
        <dbReference type="Pfam" id="PF14478"/>
    </source>
</evidence>
<organism evidence="3 4">
    <name type="scientific">Agrilactobacillus yilanensis</name>
    <dbReference type="NCBI Taxonomy" id="2485997"/>
    <lineage>
        <taxon>Bacteria</taxon>
        <taxon>Bacillati</taxon>
        <taxon>Bacillota</taxon>
        <taxon>Bacilli</taxon>
        <taxon>Lactobacillales</taxon>
        <taxon>Lactobacillaceae</taxon>
        <taxon>Agrilactobacillus</taxon>
    </lineage>
</organism>
<evidence type="ECO:0000313" key="3">
    <source>
        <dbReference type="EMBL" id="MFD1672594.1"/>
    </source>
</evidence>
<sequence length="129" mass="14447">MKKLRYLLVTFIALLSLSGSVAAPIFTPQVTQAAAKQTIKVTYTLKKNKKTLSKKTVTVKKNSTVLTGLKKNWPVQLNKGFVTTIDHQKQNTKKKLYWTYTINGKMATKGVKSQKLKANDKVVFTLSQS</sequence>
<dbReference type="Gene3D" id="2.170.130.30">
    <property type="match status" value="1"/>
</dbReference>
<accession>A0ABW4JA74</accession>
<reference evidence="4" key="1">
    <citation type="journal article" date="2019" name="Int. J. Syst. Evol. Microbiol.">
        <title>The Global Catalogue of Microorganisms (GCM) 10K type strain sequencing project: providing services to taxonomists for standard genome sequencing and annotation.</title>
        <authorList>
            <consortium name="The Broad Institute Genomics Platform"/>
            <consortium name="The Broad Institute Genome Sequencing Center for Infectious Disease"/>
            <person name="Wu L."/>
            <person name="Ma J."/>
        </authorList>
    </citation>
    <scope>NUCLEOTIDE SEQUENCE [LARGE SCALE GENOMIC DNA]</scope>
    <source>
        <strain evidence="4">CCM 8896</strain>
    </source>
</reference>
<keyword evidence="1" id="KW-0732">Signal</keyword>
<dbReference type="Pfam" id="PF14478">
    <property type="entry name" value="DUF4430"/>
    <property type="match status" value="1"/>
</dbReference>
<name>A0ABW4JA74_9LACO</name>
<evidence type="ECO:0000256" key="1">
    <source>
        <dbReference type="SAM" id="SignalP"/>
    </source>
</evidence>
<feature type="signal peptide" evidence="1">
    <location>
        <begin position="1"/>
        <end position="22"/>
    </location>
</feature>
<proteinExistence type="predicted"/>